<dbReference type="InterPro" id="IPR019627">
    <property type="entry name" value="YAcAr"/>
</dbReference>
<proteinExistence type="predicted"/>
<evidence type="ECO:0000313" key="3">
    <source>
        <dbReference type="Proteomes" id="UP000234483"/>
    </source>
</evidence>
<dbReference type="AlphaFoldDB" id="A0A2N5CQ41"/>
<dbReference type="Proteomes" id="UP000234483">
    <property type="component" value="Unassembled WGS sequence"/>
</dbReference>
<reference evidence="2 3" key="1">
    <citation type="submission" date="2017-12" db="EMBL/GenBank/DDBJ databases">
        <title>The genome sequence of Caulobacter flavus CGMCC1 15093.</title>
        <authorList>
            <person name="Gao J."/>
            <person name="Mao X."/>
            <person name="Sun J."/>
        </authorList>
    </citation>
    <scope>NUCLEOTIDE SEQUENCE [LARGE SCALE GENOMIC DNA]</scope>
    <source>
        <strain evidence="2 3">CGMCC1 15093</strain>
    </source>
</reference>
<dbReference type="RefSeq" id="WP_101714544.1">
    <property type="nucleotide sequence ID" value="NZ_PJRQ01000040.1"/>
</dbReference>
<name>A0A2N5CQ41_9CAUL</name>
<evidence type="ECO:0000313" key="2">
    <source>
        <dbReference type="EMBL" id="PLR09267.1"/>
    </source>
</evidence>
<feature type="domain" description="YspA cpYpsA-related SLOG" evidence="1">
    <location>
        <begin position="192"/>
        <end position="250"/>
    </location>
</feature>
<dbReference type="EMBL" id="PJRQ01000040">
    <property type="protein sequence ID" value="PLR09267.1"/>
    <property type="molecule type" value="Genomic_DNA"/>
</dbReference>
<gene>
    <name evidence="2" type="ORF">CFHF_19220</name>
</gene>
<organism evidence="2 3">
    <name type="scientific">Caulobacter flavus</name>
    <dbReference type="NCBI Taxonomy" id="1679497"/>
    <lineage>
        <taxon>Bacteria</taxon>
        <taxon>Pseudomonadati</taxon>
        <taxon>Pseudomonadota</taxon>
        <taxon>Alphaproteobacteria</taxon>
        <taxon>Caulobacterales</taxon>
        <taxon>Caulobacteraceae</taxon>
        <taxon>Caulobacter</taxon>
    </lineage>
</organism>
<comment type="caution">
    <text evidence="2">The sequence shown here is derived from an EMBL/GenBank/DDBJ whole genome shotgun (WGS) entry which is preliminary data.</text>
</comment>
<evidence type="ECO:0000259" key="1">
    <source>
        <dbReference type="Pfam" id="PF10686"/>
    </source>
</evidence>
<dbReference type="Pfam" id="PF10686">
    <property type="entry name" value="YAcAr"/>
    <property type="match status" value="1"/>
</dbReference>
<sequence>MTFQSPSLPGPVTGHLSPLEAQALELDDPRPHPPEAALVQVGQALMTELLDLLGDTALEDFQIVLCEALIGAFHSASQRIDREADRSRDEVRRLLRDFDASEVADADLQAATRKTRAADVAVMAADLVRDAAAEAYRVATGEVWTPWRGSVRPSRVTAAQVEAREALRAMKARRSQALDPGNAVVAFRAAPGADTAADGGRIFDALNWALETWPDMALATCGARGGEKLAISWARQKRVKLVLAKPDFDRAGRAAPFKANDALLELEPVCVLTLAASPQPHPHEAARPFGPALNLAQKAAERGVRCVAIKAAR</sequence>
<accession>A0A2N5CQ41</accession>
<protein>
    <submittedName>
        <fullName evidence="2">Pyruvate carboxylase</fullName>
    </submittedName>
</protein>
<keyword evidence="2" id="KW-0670">Pyruvate</keyword>